<keyword evidence="4" id="KW-0238">DNA-binding</keyword>
<evidence type="ECO:0000256" key="1">
    <source>
        <dbReference type="ARBA" id="ARBA00022723"/>
    </source>
</evidence>
<evidence type="ECO:0000256" key="4">
    <source>
        <dbReference type="ARBA" id="ARBA00023125"/>
    </source>
</evidence>
<reference evidence="9" key="1">
    <citation type="journal article" date="2020" name="Stud. Mycol.">
        <title>101 Dothideomycetes genomes: a test case for predicting lifestyles and emergence of pathogens.</title>
        <authorList>
            <person name="Haridas S."/>
            <person name="Albert R."/>
            <person name="Binder M."/>
            <person name="Bloem J."/>
            <person name="Labutti K."/>
            <person name="Salamov A."/>
            <person name="Andreopoulos B."/>
            <person name="Baker S."/>
            <person name="Barry K."/>
            <person name="Bills G."/>
            <person name="Bluhm B."/>
            <person name="Cannon C."/>
            <person name="Castanera R."/>
            <person name="Culley D."/>
            <person name="Daum C."/>
            <person name="Ezra D."/>
            <person name="Gonzalez J."/>
            <person name="Henrissat B."/>
            <person name="Kuo A."/>
            <person name="Liang C."/>
            <person name="Lipzen A."/>
            <person name="Lutzoni F."/>
            <person name="Magnuson J."/>
            <person name="Mondo S."/>
            <person name="Nolan M."/>
            <person name="Ohm R."/>
            <person name="Pangilinan J."/>
            <person name="Park H.-J."/>
            <person name="Ramirez L."/>
            <person name="Alfaro M."/>
            <person name="Sun H."/>
            <person name="Tritt A."/>
            <person name="Yoshinaga Y."/>
            <person name="Zwiers L.-H."/>
            <person name="Turgeon B."/>
            <person name="Goodwin S."/>
            <person name="Spatafora J."/>
            <person name="Crous P."/>
            <person name="Grigoriev I."/>
        </authorList>
    </citation>
    <scope>NUCLEOTIDE SEQUENCE</scope>
    <source>
        <strain evidence="9">ATCC 36951</strain>
    </source>
</reference>
<feature type="compositionally biased region" description="Polar residues" evidence="7">
    <location>
        <begin position="553"/>
        <end position="562"/>
    </location>
</feature>
<dbReference type="GO" id="GO:0008270">
    <property type="term" value="F:zinc ion binding"/>
    <property type="evidence" value="ECO:0007669"/>
    <property type="project" value="InterPro"/>
</dbReference>
<dbReference type="SUPFAM" id="SSF57701">
    <property type="entry name" value="Zn2/Cys6 DNA-binding domain"/>
    <property type="match status" value="1"/>
</dbReference>
<dbReference type="AlphaFoldDB" id="A0A6A6CPI5"/>
<dbReference type="CDD" id="cd00067">
    <property type="entry name" value="GAL4"/>
    <property type="match status" value="1"/>
</dbReference>
<accession>A0A6A6CPI5</accession>
<sequence>MGELTWQAAAAANILEARKRNGRIASKKSRSGCTTCKSRRIKCDETHPECRNCINGGRTCGGYMNRASPITISKTSRSLIGQRLSQTLGLQENERRTFDYFLSWTAPRMAGALDKDFWCGQVLQVAQSEPIVLDALLAISILYEHPQFMKSFYPPGDPEISTDPKFQNGVVNIAHPAFSKPPIDEFHVTALMHYNRAISRFKERMDEGTATPLLALLTCTLFICTEVIRDHVFGALGLFTQGIKLLSQYEPNGDTDTALFLNLRLMFARFGLQTALFGHSGRVEVPADLTDVNTEEGFSDILHARTSLYALTTEVHDCIRAAAEFSVGPGANLPPTNFVDDYPTRAVRPGDVVGINKGVSRLYYGCVDDSAVATDMGLKNGSGAVRMPPPDYSTPISPSDEILGRQSTLRERLLQWHDAFKKTPFCQVEDETNANLLMQCHIFMVWLDACLSPFEMAFDQFAEKFEEILRLADIFTRCKPDRPTFTLEAGVMPHLYFVATKCRVPSLRRRAVELMHKAPLKESMHGATSVAEFVNRIIAIEEEDLYSYPTPPGSSRNASQSPPIDDSILPAESKRVQNLEILMNEPASRFEIRVTRHSYDAAGRRTKLVEDYPV</sequence>
<dbReference type="GO" id="GO:0000981">
    <property type="term" value="F:DNA-binding transcription factor activity, RNA polymerase II-specific"/>
    <property type="evidence" value="ECO:0007669"/>
    <property type="project" value="InterPro"/>
</dbReference>
<evidence type="ECO:0000256" key="3">
    <source>
        <dbReference type="ARBA" id="ARBA00023015"/>
    </source>
</evidence>
<evidence type="ECO:0000259" key="8">
    <source>
        <dbReference type="PROSITE" id="PS50048"/>
    </source>
</evidence>
<dbReference type="GeneID" id="54558655"/>
<evidence type="ECO:0000256" key="5">
    <source>
        <dbReference type="ARBA" id="ARBA00023163"/>
    </source>
</evidence>
<evidence type="ECO:0000256" key="7">
    <source>
        <dbReference type="SAM" id="MobiDB-lite"/>
    </source>
</evidence>
<feature type="region of interest" description="Disordered" evidence="7">
    <location>
        <begin position="549"/>
        <end position="568"/>
    </location>
</feature>
<protein>
    <recommendedName>
        <fullName evidence="8">Zn(2)-C6 fungal-type domain-containing protein</fullName>
    </recommendedName>
</protein>
<dbReference type="OrthoDB" id="3650534at2759"/>
<feature type="domain" description="Zn(2)-C6 fungal-type" evidence="8">
    <location>
        <begin position="32"/>
        <end position="60"/>
    </location>
</feature>
<dbReference type="PANTHER" id="PTHR36206:SF16">
    <property type="entry name" value="TRANSCRIPTION FACTOR DOMAIN-CONTAINING PROTEIN-RELATED"/>
    <property type="match status" value="1"/>
</dbReference>
<evidence type="ECO:0000256" key="2">
    <source>
        <dbReference type="ARBA" id="ARBA00022833"/>
    </source>
</evidence>
<keyword evidence="2" id="KW-0862">Zinc</keyword>
<dbReference type="PROSITE" id="PS50048">
    <property type="entry name" value="ZN2_CY6_FUNGAL_2"/>
    <property type="match status" value="1"/>
</dbReference>
<dbReference type="Gene3D" id="4.10.240.10">
    <property type="entry name" value="Zn(2)-C6 fungal-type DNA-binding domain"/>
    <property type="match status" value="1"/>
</dbReference>
<keyword evidence="5" id="KW-0804">Transcription</keyword>
<keyword evidence="1" id="KW-0479">Metal-binding</keyword>
<keyword evidence="3" id="KW-0805">Transcription regulation</keyword>
<dbReference type="GO" id="GO:0003677">
    <property type="term" value="F:DNA binding"/>
    <property type="evidence" value="ECO:0007669"/>
    <property type="project" value="UniProtKB-KW"/>
</dbReference>
<evidence type="ECO:0000313" key="9">
    <source>
        <dbReference type="EMBL" id="KAF2169197.1"/>
    </source>
</evidence>
<keyword evidence="6" id="KW-0539">Nucleus</keyword>
<dbReference type="Pfam" id="PF00172">
    <property type="entry name" value="Zn_clus"/>
    <property type="match status" value="1"/>
</dbReference>
<dbReference type="PANTHER" id="PTHR36206">
    <property type="entry name" value="ASPERCRYPTIN BIOSYNTHESIS CLUSTER-SPECIFIC TRANSCRIPTION REGULATOR ATNN-RELATED"/>
    <property type="match status" value="1"/>
</dbReference>
<dbReference type="Proteomes" id="UP000799537">
    <property type="component" value="Unassembled WGS sequence"/>
</dbReference>
<organism evidence="9 10">
    <name type="scientific">Zasmidium cellare ATCC 36951</name>
    <dbReference type="NCBI Taxonomy" id="1080233"/>
    <lineage>
        <taxon>Eukaryota</taxon>
        <taxon>Fungi</taxon>
        <taxon>Dikarya</taxon>
        <taxon>Ascomycota</taxon>
        <taxon>Pezizomycotina</taxon>
        <taxon>Dothideomycetes</taxon>
        <taxon>Dothideomycetidae</taxon>
        <taxon>Mycosphaerellales</taxon>
        <taxon>Mycosphaerellaceae</taxon>
        <taxon>Zasmidium</taxon>
    </lineage>
</organism>
<dbReference type="EMBL" id="ML993588">
    <property type="protein sequence ID" value="KAF2169197.1"/>
    <property type="molecule type" value="Genomic_DNA"/>
</dbReference>
<dbReference type="PROSITE" id="PS00463">
    <property type="entry name" value="ZN2_CY6_FUNGAL_1"/>
    <property type="match status" value="1"/>
</dbReference>
<dbReference type="InterPro" id="IPR052360">
    <property type="entry name" value="Transcr_Regulatory_Proteins"/>
</dbReference>
<keyword evidence="10" id="KW-1185">Reference proteome</keyword>
<evidence type="ECO:0000256" key="6">
    <source>
        <dbReference type="ARBA" id="ARBA00023242"/>
    </source>
</evidence>
<dbReference type="RefSeq" id="XP_033670086.1">
    <property type="nucleotide sequence ID" value="XM_033805383.1"/>
</dbReference>
<name>A0A6A6CPI5_ZASCE</name>
<evidence type="ECO:0000313" key="10">
    <source>
        <dbReference type="Proteomes" id="UP000799537"/>
    </source>
</evidence>
<proteinExistence type="predicted"/>
<dbReference type="InterPro" id="IPR001138">
    <property type="entry name" value="Zn2Cys6_DnaBD"/>
</dbReference>
<dbReference type="InterPro" id="IPR036864">
    <property type="entry name" value="Zn2-C6_fun-type_DNA-bd_sf"/>
</dbReference>
<dbReference type="SMART" id="SM00066">
    <property type="entry name" value="GAL4"/>
    <property type="match status" value="1"/>
</dbReference>
<gene>
    <name evidence="9" type="ORF">M409DRAFT_20420</name>
</gene>